<evidence type="ECO:0000313" key="9">
    <source>
        <dbReference type="Proteomes" id="UP001151760"/>
    </source>
</evidence>
<dbReference type="PANTHER" id="PTHR10353:SF318">
    <property type="entry name" value="BETA-GLUCOSIDASE 31-RELATED"/>
    <property type="match status" value="1"/>
</dbReference>
<evidence type="ECO:0000256" key="2">
    <source>
        <dbReference type="ARBA" id="ARBA00022801"/>
    </source>
</evidence>
<name>A0ABQ5IAN7_9ASTR</name>
<keyword evidence="7" id="KW-0732">Signal</keyword>
<dbReference type="Gene3D" id="3.20.20.80">
    <property type="entry name" value="Glycosidases"/>
    <property type="match status" value="1"/>
</dbReference>
<dbReference type="InterPro" id="IPR018120">
    <property type="entry name" value="Glyco_hydro_1_AS"/>
</dbReference>
<dbReference type="InterPro" id="IPR033132">
    <property type="entry name" value="GH_1_N_CS"/>
</dbReference>
<protein>
    <submittedName>
        <fullName evidence="8">Beta-glucosidase 12-like protein</fullName>
    </submittedName>
</protein>
<evidence type="ECO:0000256" key="3">
    <source>
        <dbReference type="PROSITE-ProRule" id="PRU10055"/>
    </source>
</evidence>
<keyword evidence="6" id="KW-0472">Membrane</keyword>
<accession>A0ABQ5IAN7</accession>
<feature type="transmembrane region" description="Helical" evidence="6">
    <location>
        <begin position="109"/>
        <end position="134"/>
    </location>
</feature>
<evidence type="ECO:0000256" key="5">
    <source>
        <dbReference type="RuleBase" id="RU004468"/>
    </source>
</evidence>
<keyword evidence="6" id="KW-1133">Transmembrane helix</keyword>
<reference evidence="8" key="2">
    <citation type="submission" date="2022-01" db="EMBL/GenBank/DDBJ databases">
        <authorList>
            <person name="Yamashiro T."/>
            <person name="Shiraishi A."/>
            <person name="Satake H."/>
            <person name="Nakayama K."/>
        </authorList>
    </citation>
    <scope>NUCLEOTIDE SEQUENCE</scope>
</reference>
<dbReference type="Proteomes" id="UP001151760">
    <property type="component" value="Unassembled WGS sequence"/>
</dbReference>
<feature type="chain" id="PRO_5046462390" evidence="7">
    <location>
        <begin position="23"/>
        <end position="578"/>
    </location>
</feature>
<sequence>MARPVVLLALVVLVNLVLLVQSSVFNRTSFPPDFVFGAASSAYQYEGAPFDDGKGPSIWDTFAHQFPGKITNGDNGDVGDDFYHRYKRSRNIFIELRNGKLDLGLSDCLLTLVLLRLMVSTLFVAVGSLFFFFFEVRVSGSEIYFRSSVHMRVELAPMLMDDLRDDVKLMDYIGLDAFRFSISWPRVLPRGKLSGGINKEGVAFYNNLINELLSKGIQPFVTIFHWDLPQALQDEYGGFLHPQITKDFQDFAELCFKEFGDRVKHWITMNEPYIFITNGYESGALAPGRCSSWMNNSCPAGDSATEPYIVAHNMLLCHALTVKLYKQKYQALQKGVIGITLVSSWFVPYSPSNANKKAAQRALDFWLGWYMDPLAFGEYPQIIRTTVQKRLPKFSVEESNLVKGSYDFIGMNYYTAFYAADPNNHANTVNHSPSSDSRLNLTSIRNGKPIGAPTGVSIFYVYPKGLRDLLVYMKEKYNNPTIYITENGLGEVDMGIVNKGVNDTERVSFYYRHILAVKDAIKKGVNVKGFFPWSFLDTFEWGSGFSQRFGLNYVDYKDGLKRYPKQSAMWFKKFLGVH</sequence>
<proteinExistence type="inferred from homology"/>
<comment type="caution">
    <text evidence="8">The sequence shown here is derived from an EMBL/GenBank/DDBJ whole genome shotgun (WGS) entry which is preliminary data.</text>
</comment>
<dbReference type="SUPFAM" id="SSF51445">
    <property type="entry name" value="(Trans)glycosidases"/>
    <property type="match status" value="2"/>
</dbReference>
<dbReference type="PRINTS" id="PR00131">
    <property type="entry name" value="GLHYDRLASE1"/>
</dbReference>
<reference evidence="8" key="1">
    <citation type="journal article" date="2022" name="Int. J. Mol. Sci.">
        <title>Draft Genome of Tanacetum Coccineum: Genomic Comparison of Closely Related Tanacetum-Family Plants.</title>
        <authorList>
            <person name="Yamashiro T."/>
            <person name="Shiraishi A."/>
            <person name="Nakayama K."/>
            <person name="Satake H."/>
        </authorList>
    </citation>
    <scope>NUCLEOTIDE SEQUENCE</scope>
</reference>
<keyword evidence="9" id="KW-1185">Reference proteome</keyword>
<feature type="active site" description="Nucleophile" evidence="3">
    <location>
        <position position="486"/>
    </location>
</feature>
<dbReference type="Pfam" id="PF00232">
    <property type="entry name" value="Glyco_hydro_1"/>
    <property type="match status" value="2"/>
</dbReference>
<organism evidence="8 9">
    <name type="scientific">Tanacetum coccineum</name>
    <dbReference type="NCBI Taxonomy" id="301880"/>
    <lineage>
        <taxon>Eukaryota</taxon>
        <taxon>Viridiplantae</taxon>
        <taxon>Streptophyta</taxon>
        <taxon>Embryophyta</taxon>
        <taxon>Tracheophyta</taxon>
        <taxon>Spermatophyta</taxon>
        <taxon>Magnoliopsida</taxon>
        <taxon>eudicotyledons</taxon>
        <taxon>Gunneridae</taxon>
        <taxon>Pentapetalae</taxon>
        <taxon>asterids</taxon>
        <taxon>campanulids</taxon>
        <taxon>Asterales</taxon>
        <taxon>Asteraceae</taxon>
        <taxon>Asteroideae</taxon>
        <taxon>Anthemideae</taxon>
        <taxon>Anthemidinae</taxon>
        <taxon>Tanacetum</taxon>
    </lineage>
</organism>
<evidence type="ECO:0000313" key="8">
    <source>
        <dbReference type="EMBL" id="GJT97202.1"/>
    </source>
</evidence>
<dbReference type="InterPro" id="IPR017853">
    <property type="entry name" value="GH"/>
</dbReference>
<dbReference type="PROSITE" id="PS00653">
    <property type="entry name" value="GLYCOSYL_HYDROL_F1_2"/>
    <property type="match status" value="1"/>
</dbReference>
<dbReference type="EMBL" id="BQNB010020554">
    <property type="protein sequence ID" value="GJT97202.1"/>
    <property type="molecule type" value="Genomic_DNA"/>
</dbReference>
<feature type="signal peptide" evidence="7">
    <location>
        <begin position="1"/>
        <end position="22"/>
    </location>
</feature>
<keyword evidence="6" id="KW-0812">Transmembrane</keyword>
<dbReference type="PANTHER" id="PTHR10353">
    <property type="entry name" value="GLYCOSYL HYDROLASE"/>
    <property type="match status" value="1"/>
</dbReference>
<evidence type="ECO:0000256" key="7">
    <source>
        <dbReference type="SAM" id="SignalP"/>
    </source>
</evidence>
<dbReference type="InterPro" id="IPR001360">
    <property type="entry name" value="Glyco_hydro_1"/>
</dbReference>
<evidence type="ECO:0000256" key="4">
    <source>
        <dbReference type="RuleBase" id="RU003690"/>
    </source>
</evidence>
<comment type="similarity">
    <text evidence="1 4">Belongs to the glycosyl hydrolase 1 family.</text>
</comment>
<keyword evidence="5" id="KW-0326">Glycosidase</keyword>
<evidence type="ECO:0000256" key="6">
    <source>
        <dbReference type="SAM" id="Phobius"/>
    </source>
</evidence>
<dbReference type="PROSITE" id="PS00572">
    <property type="entry name" value="GLYCOSYL_HYDROL_F1_1"/>
    <property type="match status" value="1"/>
</dbReference>
<evidence type="ECO:0000256" key="1">
    <source>
        <dbReference type="ARBA" id="ARBA00010838"/>
    </source>
</evidence>
<gene>
    <name evidence="8" type="ORF">Tco_1092720</name>
</gene>
<keyword evidence="2 5" id="KW-0378">Hydrolase</keyword>